<feature type="domain" description="KIB1-4 beta-propeller" evidence="2">
    <location>
        <begin position="83"/>
        <end position="133"/>
    </location>
</feature>
<dbReference type="Proteomes" id="UP000019116">
    <property type="component" value="Chromosome 5D"/>
</dbReference>
<dbReference type="Gramene" id="TraesCLE_scaffold_132908_01G000200.1">
    <property type="protein sequence ID" value="TraesCLE_scaffold_132908_01G000200.1"/>
    <property type="gene ID" value="TraesCLE_scaffold_132908_01G000200"/>
</dbReference>
<dbReference type="OrthoDB" id="642536at2759"/>
<dbReference type="Gramene" id="TraesNOR5D03G03132110.1">
    <property type="protein sequence ID" value="TraesNOR5D03G03132110.1.CDS1"/>
    <property type="gene ID" value="TraesNOR5D03G03132110"/>
</dbReference>
<feature type="compositionally biased region" description="Low complexity" evidence="1">
    <location>
        <begin position="67"/>
        <end position="76"/>
    </location>
</feature>
<dbReference type="InterPro" id="IPR005174">
    <property type="entry name" value="KIB1-4_b-propeller"/>
</dbReference>
<dbReference type="PANTHER" id="PTHR36901">
    <property type="entry name" value="F-BOX DOMAIN CONTAINING PROTEIN, EXPRESSED-RELATED"/>
    <property type="match status" value="1"/>
</dbReference>
<reference evidence="3" key="1">
    <citation type="submission" date="2018-08" db="EMBL/GenBank/DDBJ databases">
        <authorList>
            <person name="Rossello M."/>
        </authorList>
    </citation>
    <scope>NUCLEOTIDE SEQUENCE [LARGE SCALE GENOMIC DNA]</scope>
    <source>
        <strain evidence="3">cv. Chinese Spring</strain>
    </source>
</reference>
<sequence length="175" mass="19816">MSMRLSIFDLQQHPPKRLRLISLYTPLRTRYPSRLPGPGDPGGMRQPAVARHGVSWTRTPQPRDPCRGAPPGLGRRPPQHPGEKVTDLGDCSLFLGRGDGLALSAKDFPAIRRNCVYFVKHDTRKHEQWVIVFDLESNALDRIPHPQEHMEGGSKNSGWLGYSWFCPRRSFVEAL</sequence>
<evidence type="ECO:0000313" key="3">
    <source>
        <dbReference type="EnsemblPlants" id="TraesCS5D02G167100.1.cds1"/>
    </source>
</evidence>
<dbReference type="PANTHER" id="PTHR36901:SF7">
    <property type="entry name" value="DUF295 DOMAIN-CONTAINING PROTEIN"/>
    <property type="match status" value="1"/>
</dbReference>
<dbReference type="Gramene" id="TraesCS5D02G167100.1">
    <property type="protein sequence ID" value="TraesCS5D02G167100.1.cds1"/>
    <property type="gene ID" value="TraesCS5D02G167100"/>
</dbReference>
<dbReference type="Gramene" id="TraesLDM5D03G03106990.1">
    <property type="protein sequence ID" value="TraesLDM5D03G03106990.1.CDS1"/>
    <property type="gene ID" value="TraesLDM5D03G03106990"/>
</dbReference>
<protein>
    <recommendedName>
        <fullName evidence="2">KIB1-4 beta-propeller domain-containing protein</fullName>
    </recommendedName>
</protein>
<feature type="region of interest" description="Disordered" evidence="1">
    <location>
        <begin position="32"/>
        <end position="84"/>
    </location>
</feature>
<reference evidence="3" key="2">
    <citation type="submission" date="2018-10" db="UniProtKB">
        <authorList>
            <consortium name="EnsemblPlants"/>
        </authorList>
    </citation>
    <scope>IDENTIFICATION</scope>
</reference>
<evidence type="ECO:0000256" key="1">
    <source>
        <dbReference type="SAM" id="MobiDB-lite"/>
    </source>
</evidence>
<evidence type="ECO:0000313" key="4">
    <source>
        <dbReference type="Proteomes" id="UP000019116"/>
    </source>
</evidence>
<dbReference type="Gramene" id="TraesCS5D03G0408000.1">
    <property type="protein sequence ID" value="TraesCS5D03G0408000.1.CDS1"/>
    <property type="gene ID" value="TraesCS5D03G0408000"/>
</dbReference>
<dbReference type="Gramene" id="TraesPARA_EIv1.0_1804100.1">
    <property type="protein sequence ID" value="TraesPARA_EIv1.0_1804100.1.CDS1"/>
    <property type="gene ID" value="TraesPARA_EIv1.0_1804100"/>
</dbReference>
<dbReference type="Pfam" id="PF03478">
    <property type="entry name" value="Beta-prop_KIB1-4"/>
    <property type="match status" value="1"/>
</dbReference>
<proteinExistence type="predicted"/>
<dbReference type="EnsemblPlants" id="TraesCS5D02G167100.1">
    <property type="protein sequence ID" value="TraesCS5D02G167100.1.cds1"/>
    <property type="gene ID" value="TraesCS5D02G167100"/>
</dbReference>
<dbReference type="Gramene" id="TraesROB_scaffold_068525_01G000200.1">
    <property type="protein sequence ID" value="TraesROB_scaffold_068525_01G000200.1"/>
    <property type="gene ID" value="TraesROB_scaffold_068525_01G000200"/>
</dbReference>
<name>A0A3B6MR74_WHEAT</name>
<dbReference type="Gramene" id="TraesRN5D0100427500.1">
    <property type="protein sequence ID" value="TraesRN5D0100427500.1"/>
    <property type="gene ID" value="TraesRN5D0100427500"/>
</dbReference>
<organism evidence="3">
    <name type="scientific">Triticum aestivum</name>
    <name type="common">Wheat</name>
    <dbReference type="NCBI Taxonomy" id="4565"/>
    <lineage>
        <taxon>Eukaryota</taxon>
        <taxon>Viridiplantae</taxon>
        <taxon>Streptophyta</taxon>
        <taxon>Embryophyta</taxon>
        <taxon>Tracheophyta</taxon>
        <taxon>Spermatophyta</taxon>
        <taxon>Magnoliopsida</taxon>
        <taxon>Liliopsida</taxon>
        <taxon>Poales</taxon>
        <taxon>Poaceae</taxon>
        <taxon>BOP clade</taxon>
        <taxon>Pooideae</taxon>
        <taxon>Triticodae</taxon>
        <taxon>Triticeae</taxon>
        <taxon>Triticinae</taxon>
        <taxon>Triticum</taxon>
    </lineage>
</organism>
<keyword evidence="4" id="KW-1185">Reference proteome</keyword>
<dbReference type="Gramene" id="TraesCAD_scaffold_106396_01G000100.1">
    <property type="protein sequence ID" value="TraesCAD_scaffold_106396_01G000100.1"/>
    <property type="gene ID" value="TraesCAD_scaffold_106396_01G000100"/>
</dbReference>
<accession>A0A3B6MR74</accession>
<dbReference type="AlphaFoldDB" id="A0A3B6MR74"/>
<evidence type="ECO:0000259" key="2">
    <source>
        <dbReference type="Pfam" id="PF03478"/>
    </source>
</evidence>